<evidence type="ECO:0000256" key="1">
    <source>
        <dbReference type="ARBA" id="ARBA00022679"/>
    </source>
</evidence>
<organism evidence="5 6">
    <name type="scientific">Handelsmanbacteria sp. (strain RIFCSPLOWO2_12_FULL_64_10)</name>
    <dbReference type="NCBI Taxonomy" id="1817868"/>
    <lineage>
        <taxon>Bacteria</taxon>
        <taxon>Candidatus Handelsmaniibacteriota</taxon>
    </lineage>
</organism>
<evidence type="ECO:0000256" key="3">
    <source>
        <dbReference type="PIRSR" id="PIRSR620019-1"/>
    </source>
</evidence>
<comment type="caution">
    <text evidence="5">The sequence shown here is derived from an EMBL/GenBank/DDBJ whole genome shotgun (WGS) entry which is preliminary data.</text>
</comment>
<protein>
    <recommendedName>
        <fullName evidence="7">Acetyltransferase</fullName>
    </recommendedName>
</protein>
<dbReference type="InterPro" id="IPR018357">
    <property type="entry name" value="Hexapep_transf_CS"/>
</dbReference>
<feature type="site" description="Increases basicity of active site His" evidence="3">
    <location>
        <position position="216"/>
    </location>
</feature>
<keyword evidence="2" id="KW-0677">Repeat</keyword>
<evidence type="ECO:0000313" key="5">
    <source>
        <dbReference type="EMBL" id="OGG44404.1"/>
    </source>
</evidence>
<evidence type="ECO:0008006" key="7">
    <source>
        <dbReference type="Google" id="ProtNLM"/>
    </source>
</evidence>
<evidence type="ECO:0000256" key="4">
    <source>
        <dbReference type="PIRSR" id="PIRSR620019-2"/>
    </source>
</evidence>
<dbReference type="InterPro" id="IPR020019">
    <property type="entry name" value="AcTrfase_PglD-like"/>
</dbReference>
<dbReference type="PROSITE" id="PS00101">
    <property type="entry name" value="HEXAPEP_TRANSFERASES"/>
    <property type="match status" value="1"/>
</dbReference>
<dbReference type="InterPro" id="IPR011004">
    <property type="entry name" value="Trimer_LpxA-like_sf"/>
</dbReference>
<accession>A0A1F6C5F6</accession>
<dbReference type="Proteomes" id="UP000178606">
    <property type="component" value="Unassembled WGS sequence"/>
</dbReference>
<dbReference type="PANTHER" id="PTHR43300:SF7">
    <property type="entry name" value="UDP-N-ACETYLBACILLOSAMINE N-ACETYLTRANSFERASE"/>
    <property type="match status" value="1"/>
</dbReference>
<dbReference type="EMBL" id="MFKF01000404">
    <property type="protein sequence ID" value="OGG44404.1"/>
    <property type="molecule type" value="Genomic_DNA"/>
</dbReference>
<dbReference type="AlphaFoldDB" id="A0A1F6C5F6"/>
<feature type="active site" description="Proton acceptor" evidence="3">
    <location>
        <position position="215"/>
    </location>
</feature>
<dbReference type="CDD" id="cd03360">
    <property type="entry name" value="LbH_AT_putative"/>
    <property type="match status" value="1"/>
</dbReference>
<name>A0A1F6C5F6_HANXR</name>
<proteinExistence type="predicted"/>
<reference evidence="5 6" key="1">
    <citation type="journal article" date="2016" name="Nat. Commun.">
        <title>Thousands of microbial genomes shed light on interconnected biogeochemical processes in an aquifer system.</title>
        <authorList>
            <person name="Anantharaman K."/>
            <person name="Brown C.T."/>
            <person name="Hug L.A."/>
            <person name="Sharon I."/>
            <person name="Castelle C.J."/>
            <person name="Probst A.J."/>
            <person name="Thomas B.C."/>
            <person name="Singh A."/>
            <person name="Wilkins M.J."/>
            <person name="Karaoz U."/>
            <person name="Brodie E.L."/>
            <person name="Williams K.H."/>
            <person name="Hubbard S.S."/>
            <person name="Banfield J.F."/>
        </authorList>
    </citation>
    <scope>NUCLEOTIDE SEQUENCE [LARGE SCALE GENOMIC DNA]</scope>
    <source>
        <strain evidence="6">RIFCSPLOWO2_12_FULL_64_10</strain>
    </source>
</reference>
<dbReference type="Gene3D" id="2.160.10.10">
    <property type="entry name" value="Hexapeptide repeat proteins"/>
    <property type="match status" value="1"/>
</dbReference>
<dbReference type="InterPro" id="IPR050179">
    <property type="entry name" value="Trans_hexapeptide_repeat"/>
</dbReference>
<dbReference type="GO" id="GO:0016740">
    <property type="term" value="F:transferase activity"/>
    <property type="evidence" value="ECO:0007669"/>
    <property type="project" value="UniProtKB-KW"/>
</dbReference>
<feature type="binding site" evidence="4">
    <location>
        <position position="149"/>
    </location>
    <ligand>
        <name>substrate</name>
    </ligand>
</feature>
<evidence type="ECO:0000313" key="6">
    <source>
        <dbReference type="Proteomes" id="UP000178606"/>
    </source>
</evidence>
<dbReference type="SUPFAM" id="SSF51161">
    <property type="entry name" value="Trimeric LpxA-like enzymes"/>
    <property type="match status" value="1"/>
</dbReference>
<dbReference type="PANTHER" id="PTHR43300">
    <property type="entry name" value="ACETYLTRANSFERASE"/>
    <property type="match status" value="1"/>
</dbReference>
<sequence>MQRSRKGGWFERASGWVFYALFNALSHARIPRNLLTVRLMTRRYVASLVAQPDREVYLPGLLAVTGFRQEPLSVCKHSREASTYTLGRKVSMMVDAIASFSNRPLIIVLLDDLPHNQGRSILGVRVAGPLSTLAQADKGRAEAANLVAGTTVRRRLVRRRIEGYGAPFTPLIDPSVDMEGTRHGRDVVVFQNAVVAAEAVLGEGSVVSMGAVVGHECVLGMDCFVSPNAVLNGRVCLGDGVFVGANAAVLPDVRVGAWATVGACSLVVCDVPDGTTVVGVPARAFTARPDDLLINQELRNSGKEALNFLIS</sequence>
<keyword evidence="1" id="KW-0808">Transferase</keyword>
<evidence type="ECO:0000256" key="2">
    <source>
        <dbReference type="ARBA" id="ARBA00022737"/>
    </source>
</evidence>
<gene>
    <name evidence="5" type="ORF">A3F84_00840</name>
</gene>